<dbReference type="Pfam" id="PF05380">
    <property type="entry name" value="Peptidase_A17"/>
    <property type="match status" value="1"/>
</dbReference>
<dbReference type="Gene3D" id="3.30.420.10">
    <property type="entry name" value="Ribonuclease H-like superfamily/Ribonuclease H"/>
    <property type="match status" value="1"/>
</dbReference>
<dbReference type="CDD" id="cd00303">
    <property type="entry name" value="retropepsin_like"/>
    <property type="match status" value="1"/>
</dbReference>
<sequence length="1984" mass="224630">MSSHNVASTTSHAEPSHVGLDRVCADEGDQACSLRSAQSKSRVSSLSVKARMAAAEAVHKRRQYEREAALARHLAEVEDAEYRAELEQISAEADSKGSRRSRSNSTRMTRTEQWVKNNCNIEIHDTRDERHEVSQPSYSAIAPVAPQAAAPQLAAHLTCSTSVGSVSHVPVQASVSPPFLVHPVGERDHVTVGNNDVNSQLFLQITANMADAAKALATAHNMPKHSRIELFPFTGSPLLWLQFKKIFASTKSFYSPVENVARLQNALRGPAREAVASLLVSAEDPEEIMCALERSFASPEMIVFSEVQLLKSLPRLGNDLKELSTIANKVRNSLSTIKLLNHSEYLHSPELFHVILGKLNPNTKMRWSDYASEFSRSNPHLSKLEVLSQFLTREHERHTNFALSPELALSLATQQLHIECIYCKKNHNITSCEEFKILTVDERWSWLREFKVCYRCLRRSSHLWKTCKVNPCGINGCSFRHHPLLHGRQDMSISPPAPDTLHINDTVCATATQDVSSPSTTAPLEDKVIISNTGVWQTEHSPSTSNVLLKVLPITIFGPTGSLDTYALLDDGSTATLIDASVATQIGLSGPQEPITVNGIGGLHKNTTISYVDFHIKGKFMSDIYLVKRARAMVSLSLHAQSLSKETLTSYSHLCDLADFLTYNNATPTVLIGAEDWHLSITREVRIGKRNEPVACRTLLGWTLYGISCSKTKPIEFINHCQFLDKTDISDDERLELLVKEQYKIDSLGISKRETLHSKQDLRALEILEFTAKRLPTGRFEVGLPWRDNIKQIPDSYSQAMSRFLTLERRMNRERDFAEAYRKFIDNMIVKEYAEECKPITYYNCKRISTSDSLHYKNSSTQNYRLYLPHFGVYHPQKRKLRVVHDAAATNQGVSLNSLLLQGPDLLENLVGILFRFREGRIALTADIKEMFPQIRIREQDRDALRFLWRDNSIKDAPLKEYRMCAVIFGATSSPFIALYIKNKNAIFYQDRYPEAVDAIIHDHYMDDYLGSLDNEDQAAQLAFDIVTVHSKACFEMRGWLSNNKEALRLIPEELRAAHAEEVPLGNTSSSIKVLGVSWDPSTDLIGFRTGLENFTLGTNLNKRKVLSHLMKVYDPLGLLGPIVGKGRILLQDVWRSNIDWDTPFSPSEVSKWTEWFKELFDVSTIKIPRWYAKQNGEPLHRELHVFADASELAYACVAYWRFLYPDGCVKLALIASKTRVSPLKPTSIPRLELQAALIASRLAVTIKESHKKKPIRTVLWTDSLTVLSWLRSDARSFKPFVAHRIGEISENSRIQDWRWVPTSLNVADDATRTKPLNLNSNHRWFTGPPFLLGSPKDWPIEPAGQPMVQEERRQQLDPLAVHVLIIADFTRFSDWLRLLRVTARVLQVVSKFRSLLDRSISGTKNFIYTRYRNSSASTTLISLTAELMKAAERHVLQRVQQDSFREEIQCITRSQPIAKSSRLSKLSPMMGEDNLLRLYGRIKAVQNVDTDVRFPILLDGHHPVVRLLVQYFHRKAGHANNETVINEIRQQYWSWLLHLRNTVRSVAYQCCFCRIRKTKPLNPVTGNLPPHRLAHHRRPFTFTGLDYFGPINVTIGRRHDKRYVALFTCLTSRAVHLELVHNLSADSAIMSIRRFIARRGTPETIYSDNGTNFVGANRLLREFYQPAVPDFAANRGIKWSFIPAAAPFFGGCWERLIRCVKVALKATLHERSPKEEVLLTLLTEAEAIVNSRPLTYVSVESDSEETLTPFHFLIGSSSNQMSAGVLDDTDLVRRADWKKALRLADHFWNRWVKEILPTMQPRLNGRRDRNLNIGDLVVIVDENLPRGTWPRGRVTATFPGNDGVIRVVDVATAGVHNIAHKAFAVKGIKKKPSKCEDKGSNNKDSSKKFKCFGCKEVGHLKKDCPKKVVSRKDCSSKGINMMLLTVNSAESSIVDRDHWNVDNGATNHVTMRNDIFQDFEYFSEGHTVTTADKNVIKAKFSLY</sequence>
<keyword evidence="2" id="KW-0479">Metal-binding</keyword>
<feature type="domain" description="Integrase catalytic" evidence="5">
    <location>
        <begin position="1576"/>
        <end position="1758"/>
    </location>
</feature>
<feature type="region of interest" description="Disordered" evidence="3">
    <location>
        <begin position="89"/>
        <end position="109"/>
    </location>
</feature>
<dbReference type="InterPro" id="IPR054722">
    <property type="entry name" value="PolX-like_BBD"/>
</dbReference>
<dbReference type="Pfam" id="PF18701">
    <property type="entry name" value="DUF5641"/>
    <property type="match status" value="1"/>
</dbReference>
<dbReference type="InterPro" id="IPR008042">
    <property type="entry name" value="Retrotrans_Pao"/>
</dbReference>
<dbReference type="InterPro" id="IPR036397">
    <property type="entry name" value="RNaseH_sf"/>
</dbReference>
<protein>
    <submittedName>
        <fullName evidence="7">Uncharacterized protein LOC128201310</fullName>
    </submittedName>
</protein>
<dbReference type="RefSeq" id="XP_052753896.1">
    <property type="nucleotide sequence ID" value="XM_052897936.1"/>
</dbReference>
<dbReference type="InterPro" id="IPR036875">
    <property type="entry name" value="Znf_CCHC_sf"/>
</dbReference>
<dbReference type="PANTHER" id="PTHR47331:SF1">
    <property type="entry name" value="GAG-LIKE PROTEIN"/>
    <property type="match status" value="1"/>
</dbReference>
<dbReference type="Pfam" id="PF03564">
    <property type="entry name" value="DUF1759"/>
    <property type="match status" value="1"/>
</dbReference>
<evidence type="ECO:0000313" key="6">
    <source>
        <dbReference type="Proteomes" id="UP001652740"/>
    </source>
</evidence>
<dbReference type="GeneID" id="128201310"/>
<dbReference type="SUPFAM" id="SSF56672">
    <property type="entry name" value="DNA/RNA polymerases"/>
    <property type="match status" value="1"/>
</dbReference>
<keyword evidence="6" id="KW-1185">Reference proteome</keyword>
<keyword evidence="1" id="KW-0378">Hydrolase</keyword>
<dbReference type="PANTHER" id="PTHR47331">
    <property type="entry name" value="PHD-TYPE DOMAIN-CONTAINING PROTEIN"/>
    <property type="match status" value="1"/>
</dbReference>
<keyword evidence="2" id="KW-0862">Zinc</keyword>
<keyword evidence="2" id="KW-0863">Zinc-finger</keyword>
<dbReference type="InterPro" id="IPR005312">
    <property type="entry name" value="DUF1759"/>
</dbReference>
<dbReference type="SUPFAM" id="SSF53098">
    <property type="entry name" value="Ribonuclease H-like"/>
    <property type="match status" value="1"/>
</dbReference>
<dbReference type="Proteomes" id="UP001652740">
    <property type="component" value="Unplaced"/>
</dbReference>
<accession>A0ABM3MRB0</accession>
<evidence type="ECO:0000256" key="3">
    <source>
        <dbReference type="SAM" id="MobiDB-lite"/>
    </source>
</evidence>
<dbReference type="InterPro" id="IPR001878">
    <property type="entry name" value="Znf_CCHC"/>
</dbReference>
<dbReference type="CDD" id="cd01644">
    <property type="entry name" value="RT_pepA17"/>
    <property type="match status" value="1"/>
</dbReference>
<dbReference type="SUPFAM" id="SSF57756">
    <property type="entry name" value="Retrovirus zinc finger-like domains"/>
    <property type="match status" value="1"/>
</dbReference>
<feature type="domain" description="CCHC-type" evidence="4">
    <location>
        <begin position="1891"/>
        <end position="1907"/>
    </location>
</feature>
<dbReference type="InterPro" id="IPR040676">
    <property type="entry name" value="DUF5641"/>
</dbReference>
<proteinExistence type="predicted"/>
<evidence type="ECO:0000259" key="4">
    <source>
        <dbReference type="PROSITE" id="PS50158"/>
    </source>
</evidence>
<dbReference type="InterPro" id="IPR043502">
    <property type="entry name" value="DNA/RNA_pol_sf"/>
</dbReference>
<evidence type="ECO:0000313" key="7">
    <source>
        <dbReference type="RefSeq" id="XP_052753896.1"/>
    </source>
</evidence>
<dbReference type="InterPro" id="IPR001584">
    <property type="entry name" value="Integrase_cat-core"/>
</dbReference>
<name>A0ABM3MRB0_GALME</name>
<reference evidence="7" key="1">
    <citation type="submission" date="2025-08" db="UniProtKB">
        <authorList>
            <consortium name="RefSeq"/>
        </authorList>
    </citation>
    <scope>IDENTIFICATION</scope>
    <source>
        <tissue evidence="7">Whole larvae</tissue>
    </source>
</reference>
<dbReference type="PROSITE" id="PS50158">
    <property type="entry name" value="ZF_CCHC"/>
    <property type="match status" value="1"/>
</dbReference>
<dbReference type="Pfam" id="PF22936">
    <property type="entry name" value="Pol_BBD"/>
    <property type="match status" value="1"/>
</dbReference>
<dbReference type="PROSITE" id="PS50994">
    <property type="entry name" value="INTEGRASE"/>
    <property type="match status" value="1"/>
</dbReference>
<gene>
    <name evidence="7" type="primary">LOC128201310</name>
</gene>
<dbReference type="Gene3D" id="4.10.60.10">
    <property type="entry name" value="Zinc finger, CCHC-type"/>
    <property type="match status" value="1"/>
</dbReference>
<dbReference type="InterPro" id="IPR012337">
    <property type="entry name" value="RNaseH-like_sf"/>
</dbReference>
<evidence type="ECO:0000259" key="5">
    <source>
        <dbReference type="PROSITE" id="PS50994"/>
    </source>
</evidence>
<keyword evidence="1" id="KW-0645">Protease</keyword>
<organism evidence="6 7">
    <name type="scientific">Galleria mellonella</name>
    <name type="common">Greater wax moth</name>
    <dbReference type="NCBI Taxonomy" id="7137"/>
    <lineage>
        <taxon>Eukaryota</taxon>
        <taxon>Metazoa</taxon>
        <taxon>Ecdysozoa</taxon>
        <taxon>Arthropoda</taxon>
        <taxon>Hexapoda</taxon>
        <taxon>Insecta</taxon>
        <taxon>Pterygota</taxon>
        <taxon>Neoptera</taxon>
        <taxon>Endopterygota</taxon>
        <taxon>Lepidoptera</taxon>
        <taxon>Glossata</taxon>
        <taxon>Ditrysia</taxon>
        <taxon>Pyraloidea</taxon>
        <taxon>Pyralidae</taxon>
        <taxon>Galleriinae</taxon>
        <taxon>Galleria</taxon>
    </lineage>
</organism>
<keyword evidence="1" id="KW-0064">Aspartyl protease</keyword>
<evidence type="ECO:0000256" key="1">
    <source>
        <dbReference type="ARBA" id="ARBA00022750"/>
    </source>
</evidence>
<dbReference type="SMART" id="SM00343">
    <property type="entry name" value="ZnF_C2HC"/>
    <property type="match status" value="2"/>
</dbReference>
<dbReference type="Pfam" id="PF00665">
    <property type="entry name" value="rve"/>
    <property type="match status" value="1"/>
</dbReference>
<evidence type="ECO:0000256" key="2">
    <source>
        <dbReference type="PROSITE-ProRule" id="PRU00047"/>
    </source>
</evidence>